<sequence>RRVNLSSIRCLKIGNPRRDEKPAAYARGARDLAILKVPSLNDEFGTEAAQFLNEQKLGSSLQFKAVIEERDNSGGKVKGQGIGTCLVVTLFIEDSEDSINATMLKEEAKTGRRRMWQYGDVESNDEDLLPPVAAKKIG</sequence>
<dbReference type="Gene3D" id="2.40.50.90">
    <property type="match status" value="1"/>
</dbReference>
<dbReference type="InterPro" id="IPR035437">
    <property type="entry name" value="SNase_OB-fold_sf"/>
</dbReference>
<feature type="non-terminal residue" evidence="1">
    <location>
        <position position="138"/>
    </location>
</feature>
<accession>A0A7J9CYL7</accession>
<keyword evidence="2" id="KW-1185">Reference proteome</keyword>
<organism evidence="1 2">
    <name type="scientific">Gossypium gossypioides</name>
    <name type="common">Mexican cotton</name>
    <name type="synonym">Selera gossypioides</name>
    <dbReference type="NCBI Taxonomy" id="34282"/>
    <lineage>
        <taxon>Eukaryota</taxon>
        <taxon>Viridiplantae</taxon>
        <taxon>Streptophyta</taxon>
        <taxon>Embryophyta</taxon>
        <taxon>Tracheophyta</taxon>
        <taxon>Spermatophyta</taxon>
        <taxon>Magnoliopsida</taxon>
        <taxon>eudicotyledons</taxon>
        <taxon>Gunneridae</taxon>
        <taxon>Pentapetalae</taxon>
        <taxon>rosids</taxon>
        <taxon>malvids</taxon>
        <taxon>Malvales</taxon>
        <taxon>Malvaceae</taxon>
        <taxon>Malvoideae</taxon>
        <taxon>Gossypium</taxon>
    </lineage>
</organism>
<evidence type="ECO:0000313" key="1">
    <source>
        <dbReference type="EMBL" id="MBA0753516.1"/>
    </source>
</evidence>
<gene>
    <name evidence="1" type="ORF">Gogos_020732</name>
</gene>
<feature type="non-terminal residue" evidence="1">
    <location>
        <position position="1"/>
    </location>
</feature>
<comment type="caution">
    <text evidence="1">The sequence shown here is derived from an EMBL/GenBank/DDBJ whole genome shotgun (WGS) entry which is preliminary data.</text>
</comment>
<dbReference type="Proteomes" id="UP000593579">
    <property type="component" value="Unassembled WGS sequence"/>
</dbReference>
<proteinExistence type="predicted"/>
<name>A0A7J9CYL7_GOSGO</name>
<dbReference type="EMBL" id="JABEZY010256685">
    <property type="protein sequence ID" value="MBA0753516.1"/>
    <property type="molecule type" value="Genomic_DNA"/>
</dbReference>
<reference evidence="1 2" key="1">
    <citation type="journal article" date="2019" name="Genome Biol. Evol.">
        <title>Insights into the evolution of the New World diploid cottons (Gossypium, subgenus Houzingenia) based on genome sequencing.</title>
        <authorList>
            <person name="Grover C.E."/>
            <person name="Arick M.A. 2nd"/>
            <person name="Thrash A."/>
            <person name="Conover J.L."/>
            <person name="Sanders W.S."/>
            <person name="Peterson D.G."/>
            <person name="Frelichowski J.E."/>
            <person name="Scheffler J.A."/>
            <person name="Scheffler B.E."/>
            <person name="Wendel J.F."/>
        </authorList>
    </citation>
    <scope>NUCLEOTIDE SEQUENCE [LARGE SCALE GENOMIC DNA]</scope>
    <source>
        <strain evidence="1">5</strain>
        <tissue evidence="1">Leaf</tissue>
    </source>
</reference>
<dbReference type="AlphaFoldDB" id="A0A7J9CYL7"/>
<protein>
    <submittedName>
        <fullName evidence="1">Uncharacterized protein</fullName>
    </submittedName>
</protein>
<evidence type="ECO:0000313" key="2">
    <source>
        <dbReference type="Proteomes" id="UP000593579"/>
    </source>
</evidence>
<dbReference type="SUPFAM" id="SSF50199">
    <property type="entry name" value="Staphylococcal nuclease"/>
    <property type="match status" value="1"/>
</dbReference>
<dbReference type="OrthoDB" id="1705668at2759"/>